<evidence type="ECO:0000313" key="10">
    <source>
        <dbReference type="EMBL" id="SUB24240.1"/>
    </source>
</evidence>
<dbReference type="GO" id="GO:0009252">
    <property type="term" value="P:peptidoglycan biosynthetic process"/>
    <property type="evidence" value="ECO:0007669"/>
    <property type="project" value="UniProtKB-UniPathway"/>
</dbReference>
<keyword evidence="8" id="KW-0732">Signal</keyword>
<evidence type="ECO:0000256" key="3">
    <source>
        <dbReference type="ARBA" id="ARBA00022679"/>
    </source>
</evidence>
<dbReference type="GO" id="GO:0071555">
    <property type="term" value="P:cell wall organization"/>
    <property type="evidence" value="ECO:0007669"/>
    <property type="project" value="UniProtKB-UniRule"/>
</dbReference>
<gene>
    <name evidence="10" type="ORF">NCTC11297_01275</name>
</gene>
<feature type="domain" description="L,D-TPase catalytic" evidence="9">
    <location>
        <begin position="269"/>
        <end position="448"/>
    </location>
</feature>
<dbReference type="GO" id="GO:0016740">
    <property type="term" value="F:transferase activity"/>
    <property type="evidence" value="ECO:0007669"/>
    <property type="project" value="UniProtKB-KW"/>
</dbReference>
<dbReference type="InterPro" id="IPR005490">
    <property type="entry name" value="LD_TPept_cat_dom"/>
</dbReference>
<dbReference type="GO" id="GO:0004180">
    <property type="term" value="F:carboxypeptidase activity"/>
    <property type="evidence" value="ECO:0007669"/>
    <property type="project" value="UniProtKB-ARBA"/>
</dbReference>
<evidence type="ECO:0000256" key="4">
    <source>
        <dbReference type="ARBA" id="ARBA00022960"/>
    </source>
</evidence>
<dbReference type="GeneID" id="300133481"/>
<keyword evidence="4 7" id="KW-0133">Cell shape</keyword>
<dbReference type="Gene3D" id="2.40.440.10">
    <property type="entry name" value="L,D-transpeptidase catalytic domain-like"/>
    <property type="match status" value="1"/>
</dbReference>
<sequence>MLKTTSFKLAKVATLLTSYAYVGTVLAAQTQAAPVVSATPMTQSNVVKKVKLTNEQLLLEKQAIADKLVAERKAEDERLNAEQQERSEQRLTDIIGTQPLQFKSAVAKIYTQNDYVLLWEDKKAEKQFLRDYAALVASGVSRQSAQNLDRIYKSENQDPLVRDILLTDAFLDYLFYSKNALNSAQRWLYSSNAYKANEPKEQDIQAWLSAVKNNQNSAFISQLSGKNHLYRQTLHQLEALIVSGNADRKQIYKLAINTQRLRILPEFTNGIFVNIPSYQLNYYRDGKVVLNSRVIVGKQARKTPVMYSKLSNVVVNPPWTPTTRLINEDLVPKIKRDPGYVARHGYTITDGSGRTIDPHSINWAAIGSKFPYRIRQAPGDSALGNYKFNMPSSDAIYLHDTPNHSLFGKKDRALSSGCIRVQQSDQLATILLKEAGWSEDRKRKVLSSKKTTSANIRSSNPVYLYYVTAWIDGGKTYTLPDIYGYDSMPNLSYINWNAVRKYIM</sequence>
<dbReference type="PROSITE" id="PS52029">
    <property type="entry name" value="LD_TPASE"/>
    <property type="match status" value="1"/>
</dbReference>
<comment type="pathway">
    <text evidence="1 7">Cell wall biogenesis; peptidoglycan biosynthesis.</text>
</comment>
<evidence type="ECO:0000256" key="5">
    <source>
        <dbReference type="ARBA" id="ARBA00022984"/>
    </source>
</evidence>
<protein>
    <submittedName>
        <fullName evidence="10">Putative L,D-transpeptidase 7</fullName>
    </submittedName>
</protein>
<feature type="active site" description="Nucleophile" evidence="7">
    <location>
        <position position="418"/>
    </location>
</feature>
<dbReference type="PANTHER" id="PTHR41533:SF1">
    <property type="entry name" value="L,D-TRANSPEPTIDASE YCBB-RELATED"/>
    <property type="match status" value="1"/>
</dbReference>
<accession>A0A379ARJ9</accession>
<dbReference type="UniPathway" id="UPA00219"/>
<dbReference type="InterPro" id="IPR038063">
    <property type="entry name" value="Transpep_catalytic_dom"/>
</dbReference>
<dbReference type="PANTHER" id="PTHR41533">
    <property type="entry name" value="L,D-TRANSPEPTIDASE HI_1667-RELATED"/>
    <property type="match status" value="1"/>
</dbReference>
<feature type="active site" description="Proton donor/acceptor" evidence="7">
    <location>
        <position position="399"/>
    </location>
</feature>
<evidence type="ECO:0000256" key="6">
    <source>
        <dbReference type="ARBA" id="ARBA00023316"/>
    </source>
</evidence>
<keyword evidence="11" id="KW-1185">Reference proteome</keyword>
<comment type="similarity">
    <text evidence="2">Belongs to the YkuD family.</text>
</comment>
<evidence type="ECO:0000256" key="1">
    <source>
        <dbReference type="ARBA" id="ARBA00004752"/>
    </source>
</evidence>
<dbReference type="RefSeq" id="WP_115249475.1">
    <property type="nucleotide sequence ID" value="NZ_JBMMFO010000006.1"/>
</dbReference>
<dbReference type="Proteomes" id="UP000255098">
    <property type="component" value="Unassembled WGS sequence"/>
</dbReference>
<organism evidence="10 11">
    <name type="scientific">Avibacterium avium</name>
    <name type="common">Pasteurella avium</name>
    <dbReference type="NCBI Taxonomy" id="751"/>
    <lineage>
        <taxon>Bacteria</taxon>
        <taxon>Pseudomonadati</taxon>
        <taxon>Pseudomonadota</taxon>
        <taxon>Gammaproteobacteria</taxon>
        <taxon>Pasteurellales</taxon>
        <taxon>Pasteurellaceae</taxon>
        <taxon>Avibacterium</taxon>
    </lineage>
</organism>
<evidence type="ECO:0000313" key="11">
    <source>
        <dbReference type="Proteomes" id="UP000255098"/>
    </source>
</evidence>
<dbReference type="InterPro" id="IPR052905">
    <property type="entry name" value="LD-transpeptidase_YkuD-like"/>
</dbReference>
<keyword evidence="3" id="KW-0808">Transferase</keyword>
<dbReference type="CDD" id="cd16913">
    <property type="entry name" value="YkuD_like"/>
    <property type="match status" value="1"/>
</dbReference>
<dbReference type="SUPFAM" id="SSF141523">
    <property type="entry name" value="L,D-transpeptidase catalytic domain-like"/>
    <property type="match status" value="1"/>
</dbReference>
<evidence type="ECO:0000256" key="8">
    <source>
        <dbReference type="SAM" id="SignalP"/>
    </source>
</evidence>
<evidence type="ECO:0000256" key="2">
    <source>
        <dbReference type="ARBA" id="ARBA00005992"/>
    </source>
</evidence>
<keyword evidence="5 7" id="KW-0573">Peptidoglycan synthesis</keyword>
<dbReference type="InterPro" id="IPR045380">
    <property type="entry name" value="LD_TPept_scaffold_dom"/>
</dbReference>
<dbReference type="AlphaFoldDB" id="A0A379ARJ9"/>
<dbReference type="Pfam" id="PF03734">
    <property type="entry name" value="YkuD"/>
    <property type="match status" value="1"/>
</dbReference>
<proteinExistence type="inferred from homology"/>
<reference evidence="10 11" key="1">
    <citation type="submission" date="2018-06" db="EMBL/GenBank/DDBJ databases">
        <authorList>
            <consortium name="Pathogen Informatics"/>
            <person name="Doyle S."/>
        </authorList>
    </citation>
    <scope>NUCLEOTIDE SEQUENCE [LARGE SCALE GENOMIC DNA]</scope>
    <source>
        <strain evidence="11">NCTC 11297</strain>
    </source>
</reference>
<feature type="signal peptide" evidence="8">
    <location>
        <begin position="1"/>
        <end position="27"/>
    </location>
</feature>
<evidence type="ECO:0000259" key="9">
    <source>
        <dbReference type="PROSITE" id="PS52029"/>
    </source>
</evidence>
<feature type="chain" id="PRO_5016763717" evidence="8">
    <location>
        <begin position="28"/>
        <end position="504"/>
    </location>
</feature>
<dbReference type="EMBL" id="UGSP01000001">
    <property type="protein sequence ID" value="SUB24240.1"/>
    <property type="molecule type" value="Genomic_DNA"/>
</dbReference>
<dbReference type="GO" id="GO:0008360">
    <property type="term" value="P:regulation of cell shape"/>
    <property type="evidence" value="ECO:0007669"/>
    <property type="project" value="UniProtKB-UniRule"/>
</dbReference>
<dbReference type="Pfam" id="PF20142">
    <property type="entry name" value="Scaffold"/>
    <property type="match status" value="1"/>
</dbReference>
<evidence type="ECO:0000256" key="7">
    <source>
        <dbReference type="PROSITE-ProRule" id="PRU01373"/>
    </source>
</evidence>
<name>A0A379ARJ9_AVIAV</name>
<keyword evidence="6 7" id="KW-0961">Cell wall biogenesis/degradation</keyword>